<sequence length="444" mass="46771">MRRRTVERPRRSLRSTIATVGLLAVAMVGQAACSNGGTPGPGPSEGSAAASGGVGELTMWVRAANEGKSRELAAAYEEATGIRVAVTAFPDDQYVTRLATAASTGDLPDVLATDSAYMPRFLEPNIFADLTDRVAALPFADELFEPLMDVSTRDGRVYALPRDPGNSMVLWNKDLFREAGIDPDAAPTTWAEMLESARAVDALGGDVSGFYFPGNCGVCNVFPWLPLVWASGGDLFDAEGRPTFDDPEVVAALELYRTIVQEGLVPPSAQTDTGSDWMTAFTAGKVGILPLGSFGIGTIREANPEMDMGIAPLPGREGGSASFVGGDVIGIPLASAHPDEAWEFIAWTLSDEVQIDVVAASHELVARTDLVENEHSEADPLVRIANDALAVSRTPQSVFYQQLVVDANGPFSTLFYDVTYGGADPAEAAAAAQRAALDVVGAGE</sequence>
<reference evidence="2 3" key="1">
    <citation type="submission" date="2018-11" db="EMBL/GenBank/DDBJ databases">
        <title>Sequencing the genomes of 1000 actinobacteria strains.</title>
        <authorList>
            <person name="Klenk H.-P."/>
        </authorList>
    </citation>
    <scope>NUCLEOTIDE SEQUENCE [LARGE SCALE GENOMIC DNA]</scope>
    <source>
        <strain evidence="2 3">DSM 13521</strain>
    </source>
</reference>
<dbReference type="Gene3D" id="3.40.190.10">
    <property type="entry name" value="Periplasmic binding protein-like II"/>
    <property type="match status" value="1"/>
</dbReference>
<proteinExistence type="predicted"/>
<evidence type="ECO:0000313" key="2">
    <source>
        <dbReference type="EMBL" id="ROR97713.1"/>
    </source>
</evidence>
<dbReference type="AlphaFoldDB" id="A0A3N2DD67"/>
<feature type="signal peptide" evidence="1">
    <location>
        <begin position="1"/>
        <end position="31"/>
    </location>
</feature>
<feature type="chain" id="PRO_5018040800" evidence="1">
    <location>
        <begin position="32"/>
        <end position="444"/>
    </location>
</feature>
<keyword evidence="1" id="KW-0732">Signal</keyword>
<accession>A0A3N2DD67</accession>
<comment type="caution">
    <text evidence="2">The sequence shown here is derived from an EMBL/GenBank/DDBJ whole genome shotgun (WGS) entry which is preliminary data.</text>
</comment>
<organism evidence="2 3">
    <name type="scientific">Salana multivorans</name>
    <dbReference type="NCBI Taxonomy" id="120377"/>
    <lineage>
        <taxon>Bacteria</taxon>
        <taxon>Bacillati</taxon>
        <taxon>Actinomycetota</taxon>
        <taxon>Actinomycetes</taxon>
        <taxon>Micrococcales</taxon>
        <taxon>Beutenbergiaceae</taxon>
        <taxon>Salana</taxon>
    </lineage>
</organism>
<protein>
    <submittedName>
        <fullName evidence="2">Carbohydrate ABC transporter substrate-binding protein (CUT1 family)</fullName>
    </submittedName>
</protein>
<evidence type="ECO:0000256" key="1">
    <source>
        <dbReference type="SAM" id="SignalP"/>
    </source>
</evidence>
<evidence type="ECO:0000313" key="3">
    <source>
        <dbReference type="Proteomes" id="UP000275356"/>
    </source>
</evidence>
<name>A0A3N2DD67_9MICO</name>
<dbReference type="Pfam" id="PF01547">
    <property type="entry name" value="SBP_bac_1"/>
    <property type="match status" value="1"/>
</dbReference>
<dbReference type="InterPro" id="IPR050490">
    <property type="entry name" value="Bact_solute-bd_prot1"/>
</dbReference>
<dbReference type="InterPro" id="IPR006059">
    <property type="entry name" value="SBP"/>
</dbReference>
<dbReference type="EMBL" id="RKHQ01000001">
    <property type="protein sequence ID" value="ROR97713.1"/>
    <property type="molecule type" value="Genomic_DNA"/>
</dbReference>
<gene>
    <name evidence="2" type="ORF">EDD28_2319</name>
</gene>
<dbReference type="PANTHER" id="PTHR43649:SF12">
    <property type="entry name" value="DIACETYLCHITOBIOSE BINDING PROTEIN DASA"/>
    <property type="match status" value="1"/>
</dbReference>
<dbReference type="PANTHER" id="PTHR43649">
    <property type="entry name" value="ARABINOSE-BINDING PROTEIN-RELATED"/>
    <property type="match status" value="1"/>
</dbReference>
<dbReference type="Proteomes" id="UP000275356">
    <property type="component" value="Unassembled WGS sequence"/>
</dbReference>
<dbReference type="CDD" id="cd13585">
    <property type="entry name" value="PBP2_TMBP_like"/>
    <property type="match status" value="1"/>
</dbReference>
<dbReference type="SUPFAM" id="SSF53850">
    <property type="entry name" value="Periplasmic binding protein-like II"/>
    <property type="match status" value="1"/>
</dbReference>
<keyword evidence="3" id="KW-1185">Reference proteome</keyword>